<evidence type="ECO:0000313" key="2">
    <source>
        <dbReference type="EMBL" id="MBL4915747.1"/>
    </source>
</evidence>
<proteinExistence type="predicted"/>
<name>A0A8K0VAM7_9RHOB</name>
<dbReference type="RefSeq" id="WP_202686322.1">
    <property type="nucleotide sequence ID" value="NZ_JAESVN010000001.1"/>
</dbReference>
<organism evidence="2 3">
    <name type="scientific">Szabonella alba</name>
    <dbReference type="NCBI Taxonomy" id="2804194"/>
    <lineage>
        <taxon>Bacteria</taxon>
        <taxon>Pseudomonadati</taxon>
        <taxon>Pseudomonadota</taxon>
        <taxon>Alphaproteobacteria</taxon>
        <taxon>Rhodobacterales</taxon>
        <taxon>Paracoccaceae</taxon>
        <taxon>Szabonella</taxon>
    </lineage>
</organism>
<dbReference type="Proteomes" id="UP000648908">
    <property type="component" value="Unassembled WGS sequence"/>
</dbReference>
<keyword evidence="1" id="KW-1133">Transmembrane helix</keyword>
<accession>A0A8K0VAM7</accession>
<dbReference type="AlphaFoldDB" id="A0A8K0VAM7"/>
<keyword evidence="1" id="KW-0472">Membrane</keyword>
<keyword evidence="3" id="KW-1185">Reference proteome</keyword>
<sequence>MTHDRHDLTSEGDGADWDAAEWERPDWTPDWSQPDRDAQITDAALTQGELWFRLVFLLFCLGLLAFTLWYRGLPRGVAQLELIAVAGLFFGGAAGGTALRLLRGR</sequence>
<evidence type="ECO:0000313" key="3">
    <source>
        <dbReference type="Proteomes" id="UP000648908"/>
    </source>
</evidence>
<gene>
    <name evidence="2" type="ORF">JL811_00815</name>
</gene>
<reference evidence="2" key="1">
    <citation type="submission" date="2021-01" db="EMBL/GenBank/DDBJ databases">
        <title>Tabrizicola alba sp. nov. a motile alkaliphilic bacterium isolated from a soda lake.</title>
        <authorList>
            <person name="Szuroczki S."/>
            <person name="Abbaszade G."/>
            <person name="Schumann P."/>
            <person name="Toth E."/>
        </authorList>
    </citation>
    <scope>NUCLEOTIDE SEQUENCE</scope>
    <source>
        <strain evidence="2">DMG-N-6</strain>
    </source>
</reference>
<comment type="caution">
    <text evidence="2">The sequence shown here is derived from an EMBL/GenBank/DDBJ whole genome shotgun (WGS) entry which is preliminary data.</text>
</comment>
<evidence type="ECO:0000256" key="1">
    <source>
        <dbReference type="SAM" id="Phobius"/>
    </source>
</evidence>
<keyword evidence="1" id="KW-0812">Transmembrane</keyword>
<dbReference type="EMBL" id="JAESVN010000001">
    <property type="protein sequence ID" value="MBL4915747.1"/>
    <property type="molecule type" value="Genomic_DNA"/>
</dbReference>
<protein>
    <submittedName>
        <fullName evidence="2">Uncharacterized protein</fullName>
    </submittedName>
</protein>
<feature type="transmembrane region" description="Helical" evidence="1">
    <location>
        <begin position="50"/>
        <end position="70"/>
    </location>
</feature>
<feature type="transmembrane region" description="Helical" evidence="1">
    <location>
        <begin position="82"/>
        <end position="102"/>
    </location>
</feature>